<dbReference type="PANTHER" id="PTHR37946:SF1">
    <property type="entry name" value="SLL1969 PROTEIN"/>
    <property type="match status" value="1"/>
</dbReference>
<accession>A0A975PG15</accession>
<keyword evidence="3" id="KW-0378">Hydrolase</keyword>
<dbReference type="Gene3D" id="3.40.50.1820">
    <property type="entry name" value="alpha/beta hydrolase"/>
    <property type="match status" value="1"/>
</dbReference>
<evidence type="ECO:0000313" key="4">
    <source>
        <dbReference type="Proteomes" id="UP000676169"/>
    </source>
</evidence>
<dbReference type="PANTHER" id="PTHR37946">
    <property type="entry name" value="SLL1969 PROTEIN"/>
    <property type="match status" value="1"/>
</dbReference>
<dbReference type="Proteomes" id="UP000676169">
    <property type="component" value="Chromosome"/>
</dbReference>
<feature type="signal peptide" evidence="1">
    <location>
        <begin position="1"/>
        <end position="25"/>
    </location>
</feature>
<sequence length="234" mass="25544">MKRLLSLLALVSGLLLPSCVPSLPATETGTLKDGRARVVFVHGIFQNGNLSFGLLRHRLEEKGIACYAPSLKPADAHEGMEKLAEQLKAGIDRQYGPKERISIVGFSMGGLVARYYLQELGGAARCDALYTVATPHHGTQTARFYGGKGSNELLPGSEFLKNLDQSQDRLGRMPIVSYRSPYDLVILPHDSCVWKRAENVEVSVLAHPLMTRAAPVVDDIERRITASLKPAASH</sequence>
<gene>
    <name evidence="3" type="ORF">KBB96_05655</name>
</gene>
<dbReference type="EMBL" id="CP073100">
    <property type="protein sequence ID" value="QUE52374.1"/>
    <property type="molecule type" value="Genomic_DNA"/>
</dbReference>
<organism evidence="3 4">
    <name type="scientific">Luteolibacter ambystomatis</name>
    <dbReference type="NCBI Taxonomy" id="2824561"/>
    <lineage>
        <taxon>Bacteria</taxon>
        <taxon>Pseudomonadati</taxon>
        <taxon>Verrucomicrobiota</taxon>
        <taxon>Verrucomicrobiia</taxon>
        <taxon>Verrucomicrobiales</taxon>
        <taxon>Verrucomicrobiaceae</taxon>
        <taxon>Luteolibacter</taxon>
    </lineage>
</organism>
<name>A0A975PG15_9BACT</name>
<dbReference type="RefSeq" id="WP_211633309.1">
    <property type="nucleotide sequence ID" value="NZ_CP073100.1"/>
</dbReference>
<dbReference type="Pfam" id="PF00561">
    <property type="entry name" value="Abhydrolase_1"/>
    <property type="match status" value="1"/>
</dbReference>
<feature type="chain" id="PRO_5036801016" evidence="1">
    <location>
        <begin position="26"/>
        <end position="234"/>
    </location>
</feature>
<dbReference type="KEGG" id="lamb:KBB96_05655"/>
<feature type="domain" description="AB hydrolase-1" evidence="2">
    <location>
        <begin position="38"/>
        <end position="143"/>
    </location>
</feature>
<protein>
    <submittedName>
        <fullName evidence="3">Alpha/beta fold hydrolase</fullName>
    </submittedName>
</protein>
<dbReference type="InterPro" id="IPR000073">
    <property type="entry name" value="AB_hydrolase_1"/>
</dbReference>
<keyword evidence="1" id="KW-0732">Signal</keyword>
<keyword evidence="4" id="KW-1185">Reference proteome</keyword>
<dbReference type="SUPFAM" id="SSF53474">
    <property type="entry name" value="alpha/beta-Hydrolases"/>
    <property type="match status" value="1"/>
</dbReference>
<evidence type="ECO:0000259" key="2">
    <source>
        <dbReference type="Pfam" id="PF00561"/>
    </source>
</evidence>
<reference evidence="3" key="1">
    <citation type="submission" date="2021-04" db="EMBL/GenBank/DDBJ databases">
        <title>Luteolibacter sp. 32A isolated from the skin of an Anderson's salamander (Ambystoma andersonii).</title>
        <authorList>
            <person name="Spergser J."/>
            <person name="Busse H.-J."/>
        </authorList>
    </citation>
    <scope>NUCLEOTIDE SEQUENCE</scope>
    <source>
        <strain evidence="3">32A</strain>
    </source>
</reference>
<proteinExistence type="predicted"/>
<dbReference type="GO" id="GO:0016787">
    <property type="term" value="F:hydrolase activity"/>
    <property type="evidence" value="ECO:0007669"/>
    <property type="project" value="UniProtKB-KW"/>
</dbReference>
<dbReference type="AlphaFoldDB" id="A0A975PG15"/>
<evidence type="ECO:0000256" key="1">
    <source>
        <dbReference type="SAM" id="SignalP"/>
    </source>
</evidence>
<dbReference type="InterPro" id="IPR029058">
    <property type="entry name" value="AB_hydrolase_fold"/>
</dbReference>
<evidence type="ECO:0000313" key="3">
    <source>
        <dbReference type="EMBL" id="QUE52374.1"/>
    </source>
</evidence>